<protein>
    <submittedName>
        <fullName evidence="2">Uncharacterized protein</fullName>
    </submittedName>
</protein>
<sequence length="127" mass="13902">MAHQKRVTGGKKTYQKHAAAKQAVKKKQKGATKFHNEQLRTMLDGQASTLYSLNKVSKVVGTNSRPENMPVDSVQDLTSTLQNLSGNRIHPVPPTIPDALNVLGIEVLWADVTKEFGCPHCLDLIAT</sequence>
<dbReference type="AlphaFoldDB" id="A0A9P3UWF9"/>
<accession>A0A9P3UWF9</accession>
<keyword evidence="3" id="KW-1185">Reference proteome</keyword>
<gene>
    <name evidence="2" type="ORF">LshimejAT787_1901340</name>
</gene>
<dbReference type="OrthoDB" id="3057288at2759"/>
<reference evidence="2" key="1">
    <citation type="submission" date="2022-07" db="EMBL/GenBank/DDBJ databases">
        <title>The genome of Lyophyllum shimeji provides insight into the initial evolution of ectomycorrhizal fungal genome.</title>
        <authorList>
            <person name="Kobayashi Y."/>
            <person name="Shibata T."/>
            <person name="Hirakawa H."/>
            <person name="Shigenobu S."/>
            <person name="Nishiyama T."/>
            <person name="Yamada A."/>
            <person name="Hasebe M."/>
            <person name="Kawaguchi M."/>
        </authorList>
    </citation>
    <scope>NUCLEOTIDE SEQUENCE</scope>
    <source>
        <strain evidence="2">AT787</strain>
    </source>
</reference>
<evidence type="ECO:0000256" key="1">
    <source>
        <dbReference type="SAM" id="MobiDB-lite"/>
    </source>
</evidence>
<proteinExistence type="predicted"/>
<comment type="caution">
    <text evidence="2">The sequence shown here is derived from an EMBL/GenBank/DDBJ whole genome shotgun (WGS) entry which is preliminary data.</text>
</comment>
<evidence type="ECO:0000313" key="2">
    <source>
        <dbReference type="EMBL" id="GLB45056.1"/>
    </source>
</evidence>
<dbReference type="Proteomes" id="UP001063166">
    <property type="component" value="Unassembled WGS sequence"/>
</dbReference>
<feature type="region of interest" description="Disordered" evidence="1">
    <location>
        <begin position="1"/>
        <end position="32"/>
    </location>
</feature>
<organism evidence="2 3">
    <name type="scientific">Lyophyllum shimeji</name>
    <name type="common">Hon-shimeji</name>
    <name type="synonym">Tricholoma shimeji</name>
    <dbReference type="NCBI Taxonomy" id="47721"/>
    <lineage>
        <taxon>Eukaryota</taxon>
        <taxon>Fungi</taxon>
        <taxon>Dikarya</taxon>
        <taxon>Basidiomycota</taxon>
        <taxon>Agaricomycotina</taxon>
        <taxon>Agaricomycetes</taxon>
        <taxon>Agaricomycetidae</taxon>
        <taxon>Agaricales</taxon>
        <taxon>Tricholomatineae</taxon>
        <taxon>Lyophyllaceae</taxon>
        <taxon>Lyophyllum</taxon>
    </lineage>
</organism>
<dbReference type="EMBL" id="BRPK01000019">
    <property type="protein sequence ID" value="GLB45056.1"/>
    <property type="molecule type" value="Genomic_DNA"/>
</dbReference>
<evidence type="ECO:0000313" key="3">
    <source>
        <dbReference type="Proteomes" id="UP001063166"/>
    </source>
</evidence>
<name>A0A9P3UWF9_LYOSH</name>